<reference evidence="1" key="1">
    <citation type="submission" date="2021-06" db="EMBL/GenBank/DDBJ databases">
        <authorList>
            <person name="Kallberg Y."/>
            <person name="Tangrot J."/>
            <person name="Rosling A."/>
        </authorList>
    </citation>
    <scope>NUCLEOTIDE SEQUENCE</scope>
    <source>
        <strain evidence="1">FL130A</strain>
    </source>
</reference>
<dbReference type="Proteomes" id="UP000789508">
    <property type="component" value="Unassembled WGS sequence"/>
</dbReference>
<dbReference type="EMBL" id="CAJVPS010014314">
    <property type="protein sequence ID" value="CAG8681685.1"/>
    <property type="molecule type" value="Genomic_DNA"/>
</dbReference>
<evidence type="ECO:0000313" key="1">
    <source>
        <dbReference type="EMBL" id="CAG8681685.1"/>
    </source>
</evidence>
<sequence>DDPNWLKHVSPKERRKFRKKEELAEQELFEARKQLFNSEKARPSISSKNEPGLLMRHKFNPELPHPSLKRLIPHKSQIEILGNKRVELDNEINLLEQEIKTGKGLGQKAKEKLRVYNAIKKRKELFENTTDGAPGTQYSKPITTGTPFTDNQYHFNADANSYKITEEQVISIMARICEGLSKMSDVADFKAKFNSFGVGSSTDFTTLLDRLIADGKQVKKGKAAYDFTTTYTQHVPNDATKHNTAYPNSRGVDAIITDFYNWLRLVNDAKKTVNGAEKTFIETLDKDITHTETIPVYLPSET</sequence>
<name>A0A9N9EMJ7_9GLOM</name>
<comment type="caution">
    <text evidence="1">The sequence shown here is derived from an EMBL/GenBank/DDBJ whole genome shotgun (WGS) entry which is preliminary data.</text>
</comment>
<evidence type="ECO:0000313" key="2">
    <source>
        <dbReference type="Proteomes" id="UP000789508"/>
    </source>
</evidence>
<protein>
    <submittedName>
        <fullName evidence="1">6362_t:CDS:1</fullName>
    </submittedName>
</protein>
<organism evidence="1 2">
    <name type="scientific">Ambispora leptoticha</name>
    <dbReference type="NCBI Taxonomy" id="144679"/>
    <lineage>
        <taxon>Eukaryota</taxon>
        <taxon>Fungi</taxon>
        <taxon>Fungi incertae sedis</taxon>
        <taxon>Mucoromycota</taxon>
        <taxon>Glomeromycotina</taxon>
        <taxon>Glomeromycetes</taxon>
        <taxon>Archaeosporales</taxon>
        <taxon>Ambisporaceae</taxon>
        <taxon>Ambispora</taxon>
    </lineage>
</organism>
<accession>A0A9N9EMJ7</accession>
<proteinExistence type="predicted"/>
<feature type="non-terminal residue" evidence="1">
    <location>
        <position position="302"/>
    </location>
</feature>
<gene>
    <name evidence="1" type="ORF">ALEPTO_LOCUS10878</name>
</gene>
<dbReference type="AlphaFoldDB" id="A0A9N9EMJ7"/>
<dbReference type="OrthoDB" id="10664273at2759"/>
<keyword evidence="2" id="KW-1185">Reference proteome</keyword>